<sequence length="635" mass="71185">MPGISSGSNTTDLPLSDPRCNSDECAAFKAAHVASQAAVSYYHQYDYGHYVTWYYLAAIGVCAASYAHHIYRNRYSSPEATTSPPICKLQAIGRYVQYKHIPGTAAAWCRLPSLAILILLAITSLYMLLLTFLVRPYYRGRRGFGSPPISIRTGLMAQALTPLIVALAGKVNIITFLTGISHEKLNILHRWASYMCLFLSIVHTIPFIVQPLRDGGYTALRAQYYKPGGYEVRIDLNFVRGDELPGHCIFSVRKAKTIEQFTGTPPLGMLVGLVVLSFSWIRNRWYTFFYRVHIPMYISYLGLMFWHSGNEGDSWTYLWATLALWVASVLARLFYKWQTFNPLRPKFAGYNATALELEGGLTKLTVLAPLGFQWNSGQFCYLRIPSLSAFENHPYTIANIPESQASGGDKRSDCHPLVFYIRAHRGLTRNLLELADRESGRSMAVHIDGPYGGLVERTLRLYDSLIFVAGGSGISACLPHIISAAQSIRAGNSRARQIHLVWMVRRREHLQWITKELTDFIRYADWMHYQFYITDKTTVDRVEGARAPVATPESSEKLELGEATTTATLEGDVDYGRPVLANVINPLLTGRRVILFGCGPRSLKVDLSNVAAAAQRKVIAGEADAIKLYTEMFSW</sequence>
<gene>
    <name evidence="1" type="ORF">O1611_g3783</name>
</gene>
<evidence type="ECO:0000313" key="1">
    <source>
        <dbReference type="EMBL" id="KAJ8129846.1"/>
    </source>
</evidence>
<reference evidence="1" key="1">
    <citation type="submission" date="2022-12" db="EMBL/GenBank/DDBJ databases">
        <title>Genome Sequence of Lasiodiplodia mahajangana.</title>
        <authorList>
            <person name="Buettner E."/>
        </authorList>
    </citation>
    <scope>NUCLEOTIDE SEQUENCE</scope>
    <source>
        <strain evidence="1">VT137</strain>
    </source>
</reference>
<keyword evidence="2" id="KW-1185">Reference proteome</keyword>
<organism evidence="1 2">
    <name type="scientific">Lasiodiplodia mahajangana</name>
    <dbReference type="NCBI Taxonomy" id="1108764"/>
    <lineage>
        <taxon>Eukaryota</taxon>
        <taxon>Fungi</taxon>
        <taxon>Dikarya</taxon>
        <taxon>Ascomycota</taxon>
        <taxon>Pezizomycotina</taxon>
        <taxon>Dothideomycetes</taxon>
        <taxon>Dothideomycetes incertae sedis</taxon>
        <taxon>Botryosphaeriales</taxon>
        <taxon>Botryosphaeriaceae</taxon>
        <taxon>Lasiodiplodia</taxon>
    </lineage>
</organism>
<evidence type="ECO:0000313" key="2">
    <source>
        <dbReference type="Proteomes" id="UP001153332"/>
    </source>
</evidence>
<accession>A0ACC2JQT2</accession>
<dbReference type="EMBL" id="JAPUUL010000644">
    <property type="protein sequence ID" value="KAJ8129846.1"/>
    <property type="molecule type" value="Genomic_DNA"/>
</dbReference>
<name>A0ACC2JQT2_9PEZI</name>
<protein>
    <submittedName>
        <fullName evidence="1">Uncharacterized protein</fullName>
    </submittedName>
</protein>
<comment type="caution">
    <text evidence="1">The sequence shown here is derived from an EMBL/GenBank/DDBJ whole genome shotgun (WGS) entry which is preliminary data.</text>
</comment>
<proteinExistence type="predicted"/>
<dbReference type="Proteomes" id="UP001153332">
    <property type="component" value="Unassembled WGS sequence"/>
</dbReference>